<sequence length="83" mass="9398">ELDDLDEQTSLDELTCIDELALPGELADLGELTCAILSPGPEKRPFSRDFLFLIYTRPYSRVVSDKLHSFHVAYAYDFESLGQ</sequence>
<reference key="1">
    <citation type="journal article" date="2000" name="Nature">
        <title>Sequence and analysis of chromosome 1 of the plant Arabidopsis thaliana.</title>
        <authorList>
            <person name="Theologis A."/>
            <person name="Ecker J.R."/>
            <person name="Palm C.J."/>
            <person name="Federspiel N.A."/>
            <person name="Kaul S."/>
            <person name="White O."/>
            <person name="Alonso J."/>
            <person name="Altafi H."/>
            <person name="Araujo R."/>
            <person name="Bowman C.L."/>
            <person name="Brooks S.Y."/>
            <person name="Buehler E."/>
            <person name="Chan A."/>
            <person name="Chao Q."/>
            <person name="Chen H."/>
            <person name="Cheuk R.F."/>
            <person name="Chin C.W."/>
            <person name="Chung M.K."/>
            <person name="Conn L."/>
            <person name="Conway A.B."/>
            <person name="Conway A.R."/>
            <person name="Creasy T.H."/>
            <person name="Dewar K."/>
            <person name="Dunn P."/>
            <person name="Etgu P."/>
            <person name="Feldblyum T.V."/>
            <person name="Feng J."/>
            <person name="Fong B."/>
            <person name="Fujii C.Y."/>
            <person name="Gill J.E."/>
            <person name="Goldsmith A.D."/>
            <person name="Haas B."/>
            <person name="Hansen N.F."/>
            <person name="Hughes B."/>
            <person name="Huizar L."/>
            <person name="Hunter J.L."/>
            <person name="Jenkins J."/>
            <person name="Johnson-Hopson C."/>
            <person name="Khan S."/>
            <person name="Khaykin E."/>
            <person name="Kim C.J."/>
            <person name="Koo H.L."/>
            <person name="Kremenetskaia I."/>
            <person name="Kurtz D.B."/>
            <person name="Kwan A."/>
            <person name="Lam B."/>
            <person name="Langin-Hooper S."/>
            <person name="Lee A."/>
            <person name="Lee J.M."/>
            <person name="Lenz C.A."/>
            <person name="Li J.H."/>
            <person name="Li Y."/>
            <person name="Lin X."/>
            <person name="Liu S.X."/>
            <person name="Liu Z.A."/>
            <person name="Luros J.S."/>
            <person name="Maiti R."/>
            <person name="Marziali A."/>
            <person name="Militscher J."/>
            <person name="Miranda M."/>
            <person name="Nguyen M."/>
            <person name="Nierman W.C."/>
            <person name="Osborne B.I."/>
            <person name="Pai G."/>
            <person name="Peterson J."/>
            <person name="Pham P.K."/>
            <person name="Rizzo M."/>
            <person name="Rooney T."/>
            <person name="Rowley D."/>
            <person name="Sakano H."/>
            <person name="Salzberg S.L."/>
            <person name="Schwartz J.R."/>
            <person name="Shinn P."/>
            <person name="Southwick A.M."/>
            <person name="Sun H."/>
            <person name="Tallon L.J."/>
            <person name="Tambunga G."/>
            <person name="Toriumi M.J."/>
            <person name="Town C.D."/>
            <person name="Utterback T."/>
            <person name="Van Aken S."/>
            <person name="Vaysberg M."/>
            <person name="Vysotskaia V.S."/>
            <person name="Walker M."/>
            <person name="Wu D."/>
            <person name="Yu G."/>
            <person name="Fraser C.M."/>
            <person name="Venter J.C."/>
            <person name="Davis R.W."/>
        </authorList>
    </citation>
    <scope>NUCLEOTIDE SEQUENCE [LARGE SCALE GENOMIC DNA]</scope>
    <source>
        <strain>cv. Columbia</strain>
    </source>
</reference>
<protein>
    <submittedName>
        <fullName evidence="1">F14O10.1 protein</fullName>
    </submittedName>
</protein>
<feature type="non-terminal residue" evidence="1">
    <location>
        <position position="1"/>
    </location>
</feature>
<gene>
    <name evidence="1" type="primary">F14O10.1</name>
</gene>
<accession>Q9LN31</accession>
<dbReference type="AlphaFoldDB" id="Q9LN31"/>
<organism evidence="1">
    <name type="scientific">Arabidopsis thaliana</name>
    <name type="common">Mouse-ear cress</name>
    <dbReference type="NCBI Taxonomy" id="3702"/>
    <lineage>
        <taxon>Eukaryota</taxon>
        <taxon>Viridiplantae</taxon>
        <taxon>Streptophyta</taxon>
        <taxon>Embryophyta</taxon>
        <taxon>Tracheophyta</taxon>
        <taxon>Spermatophyta</taxon>
        <taxon>Magnoliopsida</taxon>
        <taxon>eudicotyledons</taxon>
        <taxon>Gunneridae</taxon>
        <taxon>Pentapetalae</taxon>
        <taxon>rosids</taxon>
        <taxon>malvids</taxon>
        <taxon>Brassicales</taxon>
        <taxon>Brassicaceae</taxon>
        <taxon>Camelineae</taxon>
        <taxon>Arabidopsis</taxon>
    </lineage>
</organism>
<name>Q9LN31_ARATH</name>
<evidence type="ECO:0000313" key="1">
    <source>
        <dbReference type="EMBL" id="AAF88150.1"/>
    </source>
</evidence>
<proteinExistence type="predicted"/>
<dbReference type="PIR" id="G86337">
    <property type="entry name" value="G86337"/>
</dbReference>
<dbReference type="EMBL" id="AC026234">
    <property type="protein sequence ID" value="AAF88150.1"/>
    <property type="molecule type" value="Genomic_DNA"/>
</dbReference>
<reference evidence="1" key="2">
    <citation type="submission" date="2000-07" db="EMBL/GenBank/DDBJ databases">
        <title>The sequence of BAC F14O10 from Arabidopsis thaliana chromosome 1.</title>
        <authorList>
            <person name="Liu S.X."/>
            <person name="Vaysberg M."/>
            <person name="Etgu P."/>
            <person name="Lee J.M."/>
            <person name="Lenz C."/>
            <person name="Pham P."/>
            <person name="Sakano H."/>
            <person name="Toriumi M."/>
            <person name="Yu G."/>
            <person name="Chan A."/>
            <person name="Chung M."/>
            <person name="Goldsmith A."/>
            <person name="Liu A."/>
            <person name="Smith A."/>
            <person name="Altafi H."/>
            <person name="Brooks S."/>
            <person name="Buehler E."/>
            <person name="Chao Q."/>
            <person name="Conn L."/>
            <person name="Conway A.B."/>
            <person name="Hansen N.F."/>
            <person name="Johnson-Hopson C."/>
            <person name="Khan S."/>
            <person name="Kim C."/>
            <person name="Lam B."/>
            <person name="Miranda M."/>
            <person name="Nguyen M."/>
            <person name="Palm C.J."/>
            <person name="Shinn P."/>
            <person name="Southwick A."/>
            <person name="Davis R.W."/>
            <person name="Ecker J.R."/>
            <person name="Federspiel N.A."/>
            <person name="Theologis A."/>
        </authorList>
    </citation>
    <scope>NUCLEOTIDE SEQUENCE</scope>
</reference>
<dbReference type="ExpressionAtlas" id="Q9LN31">
    <property type="expression patterns" value="baseline and differential"/>
</dbReference>